<dbReference type="AlphaFoldDB" id="A0A3R9Y4A7"/>
<name>A0A3R9Y4A7_9GAMM</name>
<proteinExistence type="predicted"/>
<evidence type="ECO:0000313" key="2">
    <source>
        <dbReference type="Proteomes" id="UP000276905"/>
    </source>
</evidence>
<accession>A0A3R9Y4A7</accession>
<comment type="caution">
    <text evidence="1">The sequence shown here is derived from an EMBL/GenBank/DDBJ whole genome shotgun (WGS) entry which is preliminary data.</text>
</comment>
<reference evidence="1 2" key="1">
    <citation type="submission" date="2018-10" db="EMBL/GenBank/DDBJ databases">
        <title>GWAS and RNA-Seq identify cryptic mechanisms of antimicrobial resistance in Acinetobacter baumannii.</title>
        <authorList>
            <person name="Sahl J.W."/>
        </authorList>
    </citation>
    <scope>NUCLEOTIDE SEQUENCE [LARGE SCALE GENOMIC DNA]</scope>
    <source>
        <strain evidence="1 2">TG41018</strain>
    </source>
</reference>
<protein>
    <submittedName>
        <fullName evidence="1">Uncharacterized protein</fullName>
    </submittedName>
</protein>
<sequence length="114" mass="13222">MKQQKILDLINASQALIKSDLLPNSATHKYQLLMLIKTFEILRAYIEQGESLVARENGILQDYFHFPIQNFEDAFAQLCSDLREDVHIENVQQLLQDLNREDLKITEPKKVSHG</sequence>
<dbReference type="EMBL" id="RFES01000003">
    <property type="protein sequence ID" value="RSO58810.1"/>
    <property type="molecule type" value="Genomic_DNA"/>
</dbReference>
<organism evidence="1 2">
    <name type="scientific">Acinetobacter lactucae</name>
    <dbReference type="NCBI Taxonomy" id="1785128"/>
    <lineage>
        <taxon>Bacteria</taxon>
        <taxon>Pseudomonadati</taxon>
        <taxon>Pseudomonadota</taxon>
        <taxon>Gammaproteobacteria</taxon>
        <taxon>Moraxellales</taxon>
        <taxon>Moraxellaceae</taxon>
        <taxon>Acinetobacter</taxon>
        <taxon>Acinetobacter calcoaceticus/baumannii complex</taxon>
    </lineage>
</organism>
<dbReference type="Proteomes" id="UP000276905">
    <property type="component" value="Unassembled WGS sequence"/>
</dbReference>
<gene>
    <name evidence="1" type="ORF">EA756_06385</name>
</gene>
<evidence type="ECO:0000313" key="1">
    <source>
        <dbReference type="EMBL" id="RSO58810.1"/>
    </source>
</evidence>
<dbReference type="RefSeq" id="WP_125698555.1">
    <property type="nucleotide sequence ID" value="NZ_RFES01000003.1"/>
</dbReference>